<dbReference type="AlphaFoldDB" id="A0A151ZD61"/>
<dbReference type="FunCoup" id="A0A151ZD61">
    <property type="interactions" value="380"/>
</dbReference>
<dbReference type="GO" id="GO:0005634">
    <property type="term" value="C:nucleus"/>
    <property type="evidence" value="ECO:0007669"/>
    <property type="project" value="UniProtKB-SubCell"/>
</dbReference>
<dbReference type="Gene3D" id="3.10.20.90">
    <property type="entry name" value="Phosphatidylinositol 3-kinase Catalytic Subunit, Chain A, domain 1"/>
    <property type="match status" value="1"/>
</dbReference>
<dbReference type="InterPro" id="IPR029071">
    <property type="entry name" value="Ubiquitin-like_domsf"/>
</dbReference>
<proteinExistence type="predicted"/>
<evidence type="ECO:0000256" key="5">
    <source>
        <dbReference type="ARBA" id="ARBA00022801"/>
    </source>
</evidence>
<name>A0A151ZD61_TIELA</name>
<dbReference type="Gene3D" id="3.40.50.1000">
    <property type="entry name" value="HAD superfamily/HAD-like"/>
    <property type="match status" value="1"/>
</dbReference>
<evidence type="ECO:0000256" key="8">
    <source>
        <dbReference type="ARBA" id="ARBA00023242"/>
    </source>
</evidence>
<dbReference type="OMA" id="TVHTPKY"/>
<dbReference type="Pfam" id="PF00240">
    <property type="entry name" value="ubiquitin"/>
    <property type="match status" value="1"/>
</dbReference>
<keyword evidence="6" id="KW-0460">Magnesium</keyword>
<dbReference type="InterPro" id="IPR011943">
    <property type="entry name" value="HAD-SF_hydro_IIID"/>
</dbReference>
<dbReference type="InterPro" id="IPR036412">
    <property type="entry name" value="HAD-like_sf"/>
</dbReference>
<dbReference type="OrthoDB" id="1711508at2759"/>
<sequence>MEQYSQSNDVIHLNKNDEIILNIKDTSTIVTTSSNTLTNENGTTTTTTTTTTVVEIEMITIKVKWNGKEHHVELHKPSAKVSDLKKKLEKLTNVLSIRQKILGLSKGKQPTDETTIESLNISHNHSIIMMGTPEANIIQDADEEDNGVFNDFEFDYLPDSDEISHLEKNKLQLEQMKVKATEISLMNEPRPGKKLLVLDLDHTILDFKDQDVLNMKRPYLDDFLTTIYEHFDIAIWSQTSWKWIDIKLSEMGMLTNPKYKISFVMDQTLMFSVTTYRNVNGKDRTKFKHQVKALDIIWSHKHLGKYYTPKNTLHVDDLSRNFAMNPKNGVHIPPFKLKDVKKHLLQDSVLLYLTKYLKSISSEEDFSKINHSTWLQKSTMN</sequence>
<dbReference type="GO" id="GO:0046872">
    <property type="term" value="F:metal ion binding"/>
    <property type="evidence" value="ECO:0007669"/>
    <property type="project" value="UniProtKB-KW"/>
</dbReference>
<comment type="catalytic activity">
    <reaction evidence="10">
        <text>O-phospho-L-seryl-[protein] + H2O = L-seryl-[protein] + phosphate</text>
        <dbReference type="Rhea" id="RHEA:20629"/>
        <dbReference type="Rhea" id="RHEA-COMP:9863"/>
        <dbReference type="Rhea" id="RHEA-COMP:11604"/>
        <dbReference type="ChEBI" id="CHEBI:15377"/>
        <dbReference type="ChEBI" id="CHEBI:29999"/>
        <dbReference type="ChEBI" id="CHEBI:43474"/>
        <dbReference type="ChEBI" id="CHEBI:83421"/>
        <dbReference type="EC" id="3.1.3.16"/>
    </reaction>
</comment>
<evidence type="ECO:0000313" key="15">
    <source>
        <dbReference type="Proteomes" id="UP000076078"/>
    </source>
</evidence>
<keyword evidence="5" id="KW-0378">Hydrolase</keyword>
<evidence type="ECO:0000256" key="11">
    <source>
        <dbReference type="ARBA" id="ARBA00048336"/>
    </source>
</evidence>
<dbReference type="InterPro" id="IPR023214">
    <property type="entry name" value="HAD_sf"/>
</dbReference>
<dbReference type="STRING" id="361077.A0A151ZD61"/>
<dbReference type="SUPFAM" id="SSF54236">
    <property type="entry name" value="Ubiquitin-like"/>
    <property type="match status" value="1"/>
</dbReference>
<dbReference type="NCBIfam" id="TIGR02245">
    <property type="entry name" value="HAD_IIID1"/>
    <property type="match status" value="1"/>
</dbReference>
<dbReference type="PANTHER" id="PTHR48493">
    <property type="entry name" value="UBIQUITIN-LIKE DOMAIN-CONTAINING CTD PHOSPHATASE 1"/>
    <property type="match status" value="1"/>
</dbReference>
<dbReference type="InterPro" id="IPR051658">
    <property type="entry name" value="UBLCP1"/>
</dbReference>
<dbReference type="PANTHER" id="PTHR48493:SF1">
    <property type="entry name" value="UBIQUITIN-LIKE DOMAIN-CONTAINING CTD PHOSPHATASE 1"/>
    <property type="match status" value="1"/>
</dbReference>
<protein>
    <recommendedName>
        <fullName evidence="3">protein-serine/threonine phosphatase</fullName>
        <ecNumber evidence="3">3.1.3.16</ecNumber>
    </recommendedName>
    <alternativeName>
        <fullName evidence="9">Nuclear proteasome inhibitor UBLCP1</fullName>
    </alternativeName>
</protein>
<dbReference type="CDD" id="cd01813">
    <property type="entry name" value="Ubl_UBLCP1"/>
    <property type="match status" value="1"/>
</dbReference>
<evidence type="ECO:0000256" key="6">
    <source>
        <dbReference type="ARBA" id="ARBA00022842"/>
    </source>
</evidence>
<dbReference type="InParanoid" id="A0A151ZD61"/>
<evidence type="ECO:0000256" key="7">
    <source>
        <dbReference type="ARBA" id="ARBA00022912"/>
    </source>
</evidence>
<evidence type="ECO:0000313" key="14">
    <source>
        <dbReference type="EMBL" id="KYQ91871.1"/>
    </source>
</evidence>
<evidence type="ECO:0000256" key="1">
    <source>
        <dbReference type="ARBA" id="ARBA00001946"/>
    </source>
</evidence>
<evidence type="ECO:0000256" key="9">
    <source>
        <dbReference type="ARBA" id="ARBA00032039"/>
    </source>
</evidence>
<dbReference type="SUPFAM" id="SSF56784">
    <property type="entry name" value="HAD-like"/>
    <property type="match status" value="1"/>
</dbReference>
<evidence type="ECO:0000259" key="12">
    <source>
        <dbReference type="PROSITE" id="PS50053"/>
    </source>
</evidence>
<evidence type="ECO:0000256" key="10">
    <source>
        <dbReference type="ARBA" id="ARBA00047761"/>
    </source>
</evidence>
<dbReference type="PROSITE" id="PS50969">
    <property type="entry name" value="FCP1"/>
    <property type="match status" value="1"/>
</dbReference>
<dbReference type="EC" id="3.1.3.16" evidence="3"/>
<keyword evidence="7" id="KW-0904">Protein phosphatase</keyword>
<dbReference type="InterPro" id="IPR004274">
    <property type="entry name" value="FCP1_dom"/>
</dbReference>
<organism evidence="14 15">
    <name type="scientific">Tieghemostelium lacteum</name>
    <name type="common">Slime mold</name>
    <name type="synonym">Dictyostelium lacteum</name>
    <dbReference type="NCBI Taxonomy" id="361077"/>
    <lineage>
        <taxon>Eukaryota</taxon>
        <taxon>Amoebozoa</taxon>
        <taxon>Evosea</taxon>
        <taxon>Eumycetozoa</taxon>
        <taxon>Dictyostelia</taxon>
        <taxon>Dictyosteliales</taxon>
        <taxon>Raperosteliaceae</taxon>
        <taxon>Tieghemostelium</taxon>
    </lineage>
</organism>
<evidence type="ECO:0000256" key="2">
    <source>
        <dbReference type="ARBA" id="ARBA00004123"/>
    </source>
</evidence>
<dbReference type="Pfam" id="PF03031">
    <property type="entry name" value="NIF"/>
    <property type="match status" value="1"/>
</dbReference>
<keyword evidence="15" id="KW-1185">Reference proteome</keyword>
<evidence type="ECO:0000256" key="3">
    <source>
        <dbReference type="ARBA" id="ARBA00013081"/>
    </source>
</evidence>
<dbReference type="SMART" id="SM00213">
    <property type="entry name" value="UBQ"/>
    <property type="match status" value="1"/>
</dbReference>
<dbReference type="PROSITE" id="PS50053">
    <property type="entry name" value="UBIQUITIN_2"/>
    <property type="match status" value="1"/>
</dbReference>
<comment type="subcellular location">
    <subcellularLocation>
        <location evidence="2">Nucleus</location>
    </subcellularLocation>
</comment>
<dbReference type="EMBL" id="LODT01000033">
    <property type="protein sequence ID" value="KYQ91871.1"/>
    <property type="molecule type" value="Genomic_DNA"/>
</dbReference>
<reference evidence="14 15" key="1">
    <citation type="submission" date="2015-12" db="EMBL/GenBank/DDBJ databases">
        <title>Dictyostelia acquired genes for synthesis and detection of signals that induce cell-type specialization by lateral gene transfer from prokaryotes.</title>
        <authorList>
            <person name="Gloeckner G."/>
            <person name="Schaap P."/>
        </authorList>
    </citation>
    <scope>NUCLEOTIDE SEQUENCE [LARGE SCALE GENOMIC DNA]</scope>
    <source>
        <strain evidence="14 15">TK</strain>
    </source>
</reference>
<evidence type="ECO:0000259" key="13">
    <source>
        <dbReference type="PROSITE" id="PS50969"/>
    </source>
</evidence>
<comment type="cofactor">
    <cofactor evidence="1">
        <name>Mg(2+)</name>
        <dbReference type="ChEBI" id="CHEBI:18420"/>
    </cofactor>
</comment>
<comment type="catalytic activity">
    <reaction evidence="11">
        <text>O-phospho-L-threonyl-[protein] + H2O = L-threonyl-[protein] + phosphate</text>
        <dbReference type="Rhea" id="RHEA:47004"/>
        <dbReference type="Rhea" id="RHEA-COMP:11060"/>
        <dbReference type="Rhea" id="RHEA-COMP:11605"/>
        <dbReference type="ChEBI" id="CHEBI:15377"/>
        <dbReference type="ChEBI" id="CHEBI:30013"/>
        <dbReference type="ChEBI" id="CHEBI:43474"/>
        <dbReference type="ChEBI" id="CHEBI:61977"/>
        <dbReference type="EC" id="3.1.3.16"/>
    </reaction>
</comment>
<keyword evidence="4" id="KW-0479">Metal-binding</keyword>
<gene>
    <name evidence="14" type="ORF">DLAC_07205</name>
</gene>
<dbReference type="GO" id="GO:0090364">
    <property type="term" value="P:regulation of proteasome assembly"/>
    <property type="evidence" value="ECO:0007669"/>
    <property type="project" value="InterPro"/>
</dbReference>
<dbReference type="InterPro" id="IPR000626">
    <property type="entry name" value="Ubiquitin-like_dom"/>
</dbReference>
<dbReference type="Proteomes" id="UP000076078">
    <property type="component" value="Unassembled WGS sequence"/>
</dbReference>
<dbReference type="GO" id="GO:0004722">
    <property type="term" value="F:protein serine/threonine phosphatase activity"/>
    <property type="evidence" value="ECO:0007669"/>
    <property type="project" value="UniProtKB-EC"/>
</dbReference>
<feature type="domain" description="Ubiquitin-like" evidence="12">
    <location>
        <begin position="59"/>
        <end position="130"/>
    </location>
</feature>
<comment type="caution">
    <text evidence="14">The sequence shown here is derived from an EMBL/GenBank/DDBJ whole genome shotgun (WGS) entry which is preliminary data.</text>
</comment>
<accession>A0A151ZD61</accession>
<evidence type="ECO:0000256" key="4">
    <source>
        <dbReference type="ARBA" id="ARBA00022723"/>
    </source>
</evidence>
<dbReference type="SMART" id="SM00577">
    <property type="entry name" value="CPDc"/>
    <property type="match status" value="1"/>
</dbReference>
<feature type="domain" description="FCP1 homology" evidence="13">
    <location>
        <begin position="189"/>
        <end position="360"/>
    </location>
</feature>
<keyword evidence="8" id="KW-0539">Nucleus</keyword>